<dbReference type="Proteomes" id="UP000689967">
    <property type="component" value="Unassembled WGS sequence"/>
</dbReference>
<feature type="chain" id="PRO_5045561641" evidence="1">
    <location>
        <begin position="22"/>
        <end position="290"/>
    </location>
</feature>
<gene>
    <name evidence="3" type="ORF">JJQ90_16140</name>
</gene>
<dbReference type="SMART" id="SM00849">
    <property type="entry name" value="Lactamase_B"/>
    <property type="match status" value="1"/>
</dbReference>
<accession>A0ABS6H977</accession>
<keyword evidence="4" id="KW-1185">Reference proteome</keyword>
<reference evidence="3 4" key="1">
    <citation type="submission" date="2021-01" db="EMBL/GenBank/DDBJ databases">
        <title>Roseomonas sp. nov, a bacterium isolated from an oil production mixture in Yumen Oilfield.</title>
        <authorList>
            <person name="Wu D."/>
        </authorList>
    </citation>
    <scope>NUCLEOTIDE SEQUENCE [LARGE SCALE GENOMIC DNA]</scope>
    <source>
        <strain evidence="3 4">ROY-5-3</strain>
    </source>
</reference>
<evidence type="ECO:0000313" key="4">
    <source>
        <dbReference type="Proteomes" id="UP000689967"/>
    </source>
</evidence>
<evidence type="ECO:0000313" key="3">
    <source>
        <dbReference type="EMBL" id="MBU8545253.1"/>
    </source>
</evidence>
<evidence type="ECO:0000256" key="1">
    <source>
        <dbReference type="SAM" id="SignalP"/>
    </source>
</evidence>
<dbReference type="InterPro" id="IPR006311">
    <property type="entry name" value="TAT_signal"/>
</dbReference>
<feature type="signal peptide" evidence="1">
    <location>
        <begin position="1"/>
        <end position="21"/>
    </location>
</feature>
<comment type="caution">
    <text evidence="3">The sequence shown here is derived from an EMBL/GenBank/DDBJ whole genome shotgun (WGS) entry which is preliminary data.</text>
</comment>
<organism evidence="3 4">
    <name type="scientific">Falsiroseomonas oleicola</name>
    <dbReference type="NCBI Taxonomy" id="2801474"/>
    <lineage>
        <taxon>Bacteria</taxon>
        <taxon>Pseudomonadati</taxon>
        <taxon>Pseudomonadota</taxon>
        <taxon>Alphaproteobacteria</taxon>
        <taxon>Acetobacterales</taxon>
        <taxon>Roseomonadaceae</taxon>
        <taxon>Falsiroseomonas</taxon>
    </lineage>
</organism>
<dbReference type="InterPro" id="IPR001279">
    <property type="entry name" value="Metallo-B-lactamas"/>
</dbReference>
<dbReference type="PROSITE" id="PS51318">
    <property type="entry name" value="TAT"/>
    <property type="match status" value="1"/>
</dbReference>
<sequence length="290" mass="30526">MTTRRTLMTAALAATAMPAAAASLTLRHLPAGPTGFFRAPVLISGATEAVLVDGGFTLSDGRATVEAVRASGRRLTTIYISQSDPDYYFGLRPLRDAFPEARILAAPETIAAIQGNVEKKLATWSPQLRDNGPASLAEVVIPAPFTGSALTVDGATVEIVAAEGMENRRYLYVPELRAVVGGVLIFAGVHVWTADTQTPALRAAWRANLERIAARRPAVVVPGHMTPQAPTDLSAVTHTLAYLTAFEEELGRAANGAALNAAMKARFPGLGMEVAIDIGARVATGEMPWG</sequence>
<dbReference type="EMBL" id="JAERQM010000004">
    <property type="protein sequence ID" value="MBU8545253.1"/>
    <property type="molecule type" value="Genomic_DNA"/>
</dbReference>
<feature type="domain" description="Metallo-beta-lactamase" evidence="2">
    <location>
        <begin position="37"/>
        <end position="224"/>
    </location>
</feature>
<name>A0ABS6H977_9PROT</name>
<dbReference type="PANTHER" id="PTHR42951">
    <property type="entry name" value="METALLO-BETA-LACTAMASE DOMAIN-CONTAINING"/>
    <property type="match status" value="1"/>
</dbReference>
<dbReference type="PANTHER" id="PTHR42951:SF14">
    <property type="entry name" value="METALLO-BETA-LACTAMASE SUPERFAMILY PROTEIN"/>
    <property type="match status" value="1"/>
</dbReference>
<proteinExistence type="predicted"/>
<keyword evidence="1" id="KW-0732">Signal</keyword>
<evidence type="ECO:0000259" key="2">
    <source>
        <dbReference type="SMART" id="SM00849"/>
    </source>
</evidence>
<protein>
    <submittedName>
        <fullName evidence="3">MBL fold metallo-hydrolase</fullName>
    </submittedName>
</protein>
<dbReference type="InterPro" id="IPR050855">
    <property type="entry name" value="NDM-1-like"/>
</dbReference>
<dbReference type="CDD" id="cd07739">
    <property type="entry name" value="metallo-hydrolase-like_MBL-fold"/>
    <property type="match status" value="1"/>
</dbReference>
<dbReference type="RefSeq" id="WP_216877118.1">
    <property type="nucleotide sequence ID" value="NZ_JAERQM010000004.1"/>
</dbReference>